<dbReference type="Proteomes" id="UP001054945">
    <property type="component" value="Unassembled WGS sequence"/>
</dbReference>
<keyword evidence="2 7" id="KW-0732">Signal</keyword>
<dbReference type="InterPro" id="IPR018097">
    <property type="entry name" value="EGF_Ca-bd_CS"/>
</dbReference>
<evidence type="ECO:0000256" key="6">
    <source>
        <dbReference type="SAM" id="Phobius"/>
    </source>
</evidence>
<feature type="disulfide bond" evidence="5">
    <location>
        <begin position="147"/>
        <end position="164"/>
    </location>
</feature>
<organism evidence="9 10">
    <name type="scientific">Caerostris extrusa</name>
    <name type="common">Bark spider</name>
    <name type="synonym">Caerostris bankana</name>
    <dbReference type="NCBI Taxonomy" id="172846"/>
    <lineage>
        <taxon>Eukaryota</taxon>
        <taxon>Metazoa</taxon>
        <taxon>Ecdysozoa</taxon>
        <taxon>Arthropoda</taxon>
        <taxon>Chelicerata</taxon>
        <taxon>Arachnida</taxon>
        <taxon>Araneae</taxon>
        <taxon>Araneomorphae</taxon>
        <taxon>Entelegynae</taxon>
        <taxon>Araneoidea</taxon>
        <taxon>Araneidae</taxon>
        <taxon>Caerostris</taxon>
    </lineage>
</organism>
<feature type="disulfide bond" evidence="5">
    <location>
        <begin position="166"/>
        <end position="175"/>
    </location>
</feature>
<feature type="chain" id="PRO_5043741635" description="EGF-like domain-containing protein" evidence="7">
    <location>
        <begin position="20"/>
        <end position="453"/>
    </location>
</feature>
<dbReference type="InterPro" id="IPR009030">
    <property type="entry name" value="Growth_fac_rcpt_cys_sf"/>
</dbReference>
<dbReference type="InterPro" id="IPR000742">
    <property type="entry name" value="EGF"/>
</dbReference>
<comment type="caution">
    <text evidence="5">Lacks conserved residue(s) required for the propagation of feature annotation.</text>
</comment>
<keyword evidence="6" id="KW-1133">Transmembrane helix</keyword>
<dbReference type="InterPro" id="IPR000152">
    <property type="entry name" value="EGF-type_Asp/Asn_hydroxyl_site"/>
</dbReference>
<feature type="domain" description="EGF-like" evidence="8">
    <location>
        <begin position="139"/>
        <end position="176"/>
    </location>
</feature>
<evidence type="ECO:0000256" key="2">
    <source>
        <dbReference type="ARBA" id="ARBA00022729"/>
    </source>
</evidence>
<evidence type="ECO:0000256" key="1">
    <source>
        <dbReference type="ARBA" id="ARBA00022536"/>
    </source>
</evidence>
<name>A0AAV4VIP7_CAEEX</name>
<dbReference type="PANTHER" id="PTHR12916:SF4">
    <property type="entry name" value="UNINFLATABLE, ISOFORM C"/>
    <property type="match status" value="1"/>
</dbReference>
<accession>A0AAV4VIP7</accession>
<dbReference type="AlphaFoldDB" id="A0AAV4VIP7"/>
<gene>
    <name evidence="9" type="primary">AVEN_154564_1</name>
    <name evidence="9" type="ORF">CEXT_708731</name>
</gene>
<keyword evidence="4 5" id="KW-1015">Disulfide bond</keyword>
<dbReference type="Gene3D" id="2.10.25.10">
    <property type="entry name" value="Laminin"/>
    <property type="match status" value="3"/>
</dbReference>
<dbReference type="InterPro" id="IPR001881">
    <property type="entry name" value="EGF-like_Ca-bd_dom"/>
</dbReference>
<feature type="disulfide bond" evidence="5">
    <location>
        <begin position="381"/>
        <end position="398"/>
    </location>
</feature>
<protein>
    <recommendedName>
        <fullName evidence="8">EGF-like domain-containing protein</fullName>
    </recommendedName>
</protein>
<comment type="caution">
    <text evidence="9">The sequence shown here is derived from an EMBL/GenBank/DDBJ whole genome shotgun (WGS) entry which is preliminary data.</text>
</comment>
<dbReference type="PANTHER" id="PTHR12916">
    <property type="entry name" value="CYTOCHROME C OXIDASE POLYPEPTIDE VIC-2"/>
    <property type="match status" value="1"/>
</dbReference>
<dbReference type="FunFam" id="2.10.25.10:FF:000038">
    <property type="entry name" value="Fibrillin 2"/>
    <property type="match status" value="1"/>
</dbReference>
<dbReference type="InterPro" id="IPR049883">
    <property type="entry name" value="NOTCH1_EGF-like"/>
</dbReference>
<dbReference type="SUPFAM" id="SSF57184">
    <property type="entry name" value="Growth factor receptor domain"/>
    <property type="match status" value="1"/>
</dbReference>
<keyword evidence="6" id="KW-0812">Transmembrane</keyword>
<dbReference type="CDD" id="cd00054">
    <property type="entry name" value="EGF_CA"/>
    <property type="match status" value="1"/>
</dbReference>
<feature type="transmembrane region" description="Helical" evidence="6">
    <location>
        <begin position="424"/>
        <end position="448"/>
    </location>
</feature>
<evidence type="ECO:0000313" key="9">
    <source>
        <dbReference type="EMBL" id="GIY69983.1"/>
    </source>
</evidence>
<evidence type="ECO:0000256" key="5">
    <source>
        <dbReference type="PROSITE-ProRule" id="PRU00076"/>
    </source>
</evidence>
<evidence type="ECO:0000313" key="10">
    <source>
        <dbReference type="Proteomes" id="UP001054945"/>
    </source>
</evidence>
<dbReference type="Pfam" id="PF07645">
    <property type="entry name" value="EGF_CA"/>
    <property type="match status" value="2"/>
</dbReference>
<feature type="domain" description="EGF-like" evidence="8">
    <location>
        <begin position="324"/>
        <end position="362"/>
    </location>
</feature>
<keyword evidence="3" id="KW-0677">Repeat</keyword>
<keyword evidence="6" id="KW-0472">Membrane</keyword>
<sequence>MNFCVSLFVVLCCVPFFEATASDVGPVSFVPQDSKALDYGLIVHEDQLLNENVSHAADSKCTCTDGRCVTRCRKSSWTTEGGCMGTETVCECNPEYGLFNSTSCKACECGRGINCTFMVLSGEVFSKKCLCPEGYHGGDSYPCELNCDDDHPCQNGGTCNAGTCMCKRGTSGVFCEEVFWCKSQCKNRLTVDCVYNQEQEYFDCICKDSSLLYDYREEICKPCQCGNGTCKYVGIHDWHCDCAPGHKEFEGKCKPCECSENGTCEFDGKGLKVCKCKPGYAPRIGICQRCGVHNGTEIECGTEKNTKSCRCPKGQQDVNGVCEDVDMCKDSDPCHHLSTKCVVIDGEIACQCRPGYVAKDNRIEPGQPCEDLDECVHSDECSKNKDTKCVNLPGSYKCECLPGYEPENMKADTRDTQCKGHKDAWMPAGVVLAVVIALLAVGVAVIAIKARRG</sequence>
<dbReference type="PROSITE" id="PS00022">
    <property type="entry name" value="EGF_1"/>
    <property type="match status" value="1"/>
</dbReference>
<dbReference type="PROSITE" id="PS00010">
    <property type="entry name" value="ASX_HYDROXYL"/>
    <property type="match status" value="1"/>
</dbReference>
<feature type="signal peptide" evidence="7">
    <location>
        <begin position="1"/>
        <end position="19"/>
    </location>
</feature>
<dbReference type="EMBL" id="BPLR01014613">
    <property type="protein sequence ID" value="GIY69983.1"/>
    <property type="molecule type" value="Genomic_DNA"/>
</dbReference>
<feature type="domain" description="EGF-like" evidence="8">
    <location>
        <begin position="371"/>
        <end position="410"/>
    </location>
</feature>
<dbReference type="GO" id="GO:0005509">
    <property type="term" value="F:calcium ion binding"/>
    <property type="evidence" value="ECO:0007669"/>
    <property type="project" value="InterPro"/>
</dbReference>
<proteinExistence type="predicted"/>
<dbReference type="PROSITE" id="PS50026">
    <property type="entry name" value="EGF_3"/>
    <property type="match status" value="3"/>
</dbReference>
<dbReference type="SMART" id="SM00179">
    <property type="entry name" value="EGF_CA"/>
    <property type="match status" value="2"/>
</dbReference>
<feature type="disulfide bond" evidence="5">
    <location>
        <begin position="143"/>
        <end position="153"/>
    </location>
</feature>
<evidence type="ECO:0000256" key="3">
    <source>
        <dbReference type="ARBA" id="ARBA00022737"/>
    </source>
</evidence>
<evidence type="ECO:0000259" key="8">
    <source>
        <dbReference type="PROSITE" id="PS50026"/>
    </source>
</evidence>
<keyword evidence="10" id="KW-1185">Reference proteome</keyword>
<evidence type="ECO:0000256" key="4">
    <source>
        <dbReference type="ARBA" id="ARBA00023157"/>
    </source>
</evidence>
<evidence type="ECO:0000256" key="7">
    <source>
        <dbReference type="SAM" id="SignalP"/>
    </source>
</evidence>
<reference evidence="9 10" key="1">
    <citation type="submission" date="2021-06" db="EMBL/GenBank/DDBJ databases">
        <title>Caerostris extrusa draft genome.</title>
        <authorList>
            <person name="Kono N."/>
            <person name="Arakawa K."/>
        </authorList>
    </citation>
    <scope>NUCLEOTIDE SEQUENCE [LARGE SCALE GENOMIC DNA]</scope>
</reference>
<keyword evidence="1 5" id="KW-0245">EGF-like domain</keyword>
<dbReference type="SMART" id="SM00181">
    <property type="entry name" value="EGF"/>
    <property type="match status" value="7"/>
</dbReference>
<dbReference type="PROSITE" id="PS01187">
    <property type="entry name" value="EGF_CA"/>
    <property type="match status" value="1"/>
</dbReference>